<dbReference type="EMBL" id="MRZV01000516">
    <property type="protein sequence ID" value="PIK48555.1"/>
    <property type="molecule type" value="Genomic_DNA"/>
</dbReference>
<dbReference type="PANTHER" id="PTHR47773:SF1">
    <property type="entry name" value="C2H2-TYPE DOMAIN-CONTAINING PROTEIN"/>
    <property type="match status" value="1"/>
</dbReference>
<accession>A0A2G8KKR0</accession>
<protein>
    <submittedName>
        <fullName evidence="2">Uncharacterized protein</fullName>
    </submittedName>
</protein>
<evidence type="ECO:0000256" key="1">
    <source>
        <dbReference type="SAM" id="MobiDB-lite"/>
    </source>
</evidence>
<dbReference type="Proteomes" id="UP000230750">
    <property type="component" value="Unassembled WGS sequence"/>
</dbReference>
<proteinExistence type="predicted"/>
<organism evidence="2 3">
    <name type="scientific">Stichopus japonicus</name>
    <name type="common">Sea cucumber</name>
    <dbReference type="NCBI Taxonomy" id="307972"/>
    <lineage>
        <taxon>Eukaryota</taxon>
        <taxon>Metazoa</taxon>
        <taxon>Echinodermata</taxon>
        <taxon>Eleutherozoa</taxon>
        <taxon>Echinozoa</taxon>
        <taxon>Holothuroidea</taxon>
        <taxon>Aspidochirotacea</taxon>
        <taxon>Aspidochirotida</taxon>
        <taxon>Stichopodidae</taxon>
        <taxon>Apostichopus</taxon>
    </lineage>
</organism>
<reference evidence="2 3" key="1">
    <citation type="journal article" date="2017" name="PLoS Biol.">
        <title>The sea cucumber genome provides insights into morphological evolution and visceral regeneration.</title>
        <authorList>
            <person name="Zhang X."/>
            <person name="Sun L."/>
            <person name="Yuan J."/>
            <person name="Sun Y."/>
            <person name="Gao Y."/>
            <person name="Zhang L."/>
            <person name="Li S."/>
            <person name="Dai H."/>
            <person name="Hamel J.F."/>
            <person name="Liu C."/>
            <person name="Yu Y."/>
            <person name="Liu S."/>
            <person name="Lin W."/>
            <person name="Guo K."/>
            <person name="Jin S."/>
            <person name="Xu P."/>
            <person name="Storey K.B."/>
            <person name="Huan P."/>
            <person name="Zhang T."/>
            <person name="Zhou Y."/>
            <person name="Zhang J."/>
            <person name="Lin C."/>
            <person name="Li X."/>
            <person name="Xing L."/>
            <person name="Huo D."/>
            <person name="Sun M."/>
            <person name="Wang L."/>
            <person name="Mercier A."/>
            <person name="Li F."/>
            <person name="Yang H."/>
            <person name="Xiang J."/>
        </authorList>
    </citation>
    <scope>NUCLEOTIDE SEQUENCE [LARGE SCALE GENOMIC DNA]</scope>
    <source>
        <strain evidence="2">Shaxun</strain>
        <tissue evidence="2">Muscle</tissue>
    </source>
</reference>
<dbReference type="OrthoDB" id="10072098at2759"/>
<feature type="compositionally biased region" description="Acidic residues" evidence="1">
    <location>
        <begin position="340"/>
        <end position="357"/>
    </location>
</feature>
<evidence type="ECO:0000313" key="3">
    <source>
        <dbReference type="Proteomes" id="UP000230750"/>
    </source>
</evidence>
<gene>
    <name evidence="2" type="ORF">BSL78_14580</name>
</gene>
<evidence type="ECO:0000313" key="2">
    <source>
        <dbReference type="EMBL" id="PIK48555.1"/>
    </source>
</evidence>
<keyword evidence="3" id="KW-1185">Reference proteome</keyword>
<sequence length="382" mass="42610">MFPAILTLRRGVDKQAVRLMTDRTAANSMASIWRQEASHAKLLRKAFLIGEAENIEDYRALIMSTFGKVLTFDSTKKICKKLAGAGCGTAEWCTNVGNELSQVLTSVLSVKNQFRSFGPWRRASSTGTQKLGKVHLSGTDHHPKYALFKSALSAAVFAYHNGDMAVLVKAIRAGSRNGYENLPDGQIIAKYVSKDDLKHFVRRVTVGAQATFAQVQNTIDVLTGPAGLDENGISLFKDKDAIHQDWTTQQKHLECIQDPAGMNMYTVTKHVTRNGVSMPFYVNSRGTVWRGRRDQLPSTSTSRQRNDWTEYLFSQSADSFNDEVYYREAIETLQTADAVDKDDEVSDRVEEAEEMQTGDDGYKSEEDIIPSNVQINLTDDDV</sequence>
<feature type="region of interest" description="Disordered" evidence="1">
    <location>
        <begin position="339"/>
        <end position="365"/>
    </location>
</feature>
<dbReference type="AlphaFoldDB" id="A0A2G8KKR0"/>
<dbReference type="PANTHER" id="PTHR47773">
    <property type="entry name" value="SI:DKEY-9I5.2-RELATED"/>
    <property type="match status" value="1"/>
</dbReference>
<name>A0A2G8KKR0_STIJA</name>
<comment type="caution">
    <text evidence="2">The sequence shown here is derived from an EMBL/GenBank/DDBJ whole genome shotgun (WGS) entry which is preliminary data.</text>
</comment>